<protein>
    <submittedName>
        <fullName evidence="2">Uncharacterized protein</fullName>
    </submittedName>
</protein>
<name>A0ABQ8K3Y1_9APHY</name>
<reference evidence="2 3" key="1">
    <citation type="journal article" date="2021" name="Environ. Microbiol.">
        <title>Gene family expansions and transcriptome signatures uncover fungal adaptations to wood decay.</title>
        <authorList>
            <person name="Hage H."/>
            <person name="Miyauchi S."/>
            <person name="Viragh M."/>
            <person name="Drula E."/>
            <person name="Min B."/>
            <person name="Chaduli D."/>
            <person name="Navarro D."/>
            <person name="Favel A."/>
            <person name="Norest M."/>
            <person name="Lesage-Meessen L."/>
            <person name="Balint B."/>
            <person name="Merenyi Z."/>
            <person name="de Eugenio L."/>
            <person name="Morin E."/>
            <person name="Martinez A.T."/>
            <person name="Baldrian P."/>
            <person name="Stursova M."/>
            <person name="Martinez M.J."/>
            <person name="Novotny C."/>
            <person name="Magnuson J.K."/>
            <person name="Spatafora J.W."/>
            <person name="Maurice S."/>
            <person name="Pangilinan J."/>
            <person name="Andreopoulos W."/>
            <person name="LaButti K."/>
            <person name="Hundley H."/>
            <person name="Na H."/>
            <person name="Kuo A."/>
            <person name="Barry K."/>
            <person name="Lipzen A."/>
            <person name="Henrissat B."/>
            <person name="Riley R."/>
            <person name="Ahrendt S."/>
            <person name="Nagy L.G."/>
            <person name="Grigoriev I.V."/>
            <person name="Martin F."/>
            <person name="Rosso M.N."/>
        </authorList>
    </citation>
    <scope>NUCLEOTIDE SEQUENCE [LARGE SCALE GENOMIC DNA]</scope>
    <source>
        <strain evidence="2 3">CIRM-BRFM 1785</strain>
    </source>
</reference>
<dbReference type="EMBL" id="JADCUA010000025">
    <property type="protein sequence ID" value="KAH9831540.1"/>
    <property type="molecule type" value="Genomic_DNA"/>
</dbReference>
<evidence type="ECO:0000256" key="1">
    <source>
        <dbReference type="SAM" id="MobiDB-lite"/>
    </source>
</evidence>
<keyword evidence="3" id="KW-1185">Reference proteome</keyword>
<comment type="caution">
    <text evidence="2">The sequence shown here is derived from an EMBL/GenBank/DDBJ whole genome shotgun (WGS) entry which is preliminary data.</text>
</comment>
<dbReference type="GeneID" id="71998314"/>
<gene>
    <name evidence="2" type="ORF">C8Q71DRAFT_290260</name>
</gene>
<accession>A0ABQ8K3Y1</accession>
<evidence type="ECO:0000313" key="3">
    <source>
        <dbReference type="Proteomes" id="UP000814176"/>
    </source>
</evidence>
<feature type="region of interest" description="Disordered" evidence="1">
    <location>
        <begin position="141"/>
        <end position="177"/>
    </location>
</feature>
<dbReference type="RefSeq" id="XP_047774654.1">
    <property type="nucleotide sequence ID" value="XM_047917582.1"/>
</dbReference>
<organism evidence="2 3">
    <name type="scientific">Rhodofomes roseus</name>
    <dbReference type="NCBI Taxonomy" id="34475"/>
    <lineage>
        <taxon>Eukaryota</taxon>
        <taxon>Fungi</taxon>
        <taxon>Dikarya</taxon>
        <taxon>Basidiomycota</taxon>
        <taxon>Agaricomycotina</taxon>
        <taxon>Agaricomycetes</taxon>
        <taxon>Polyporales</taxon>
        <taxon>Rhodofomes</taxon>
    </lineage>
</organism>
<feature type="compositionally biased region" description="Basic and acidic residues" evidence="1">
    <location>
        <begin position="162"/>
        <end position="177"/>
    </location>
</feature>
<proteinExistence type="predicted"/>
<sequence length="177" mass="19248">MLLGRLGTQRCRGGPPSAMSLTGWFNSASLGGVECEPQGQWYLGWRAAGVARGTYMCADGRAGDDKSVQTAGVRQTRVRGTTMQAMHAGPPRRACRGSESVFRKDTIASISPRKKAILDQFAVCPVASSDLEHRSNFFRNAPSIGRQSSRSSKRHISLVRTSCEEKQAGTRETADRE</sequence>
<dbReference type="Proteomes" id="UP000814176">
    <property type="component" value="Unassembled WGS sequence"/>
</dbReference>
<evidence type="ECO:0000313" key="2">
    <source>
        <dbReference type="EMBL" id="KAH9831540.1"/>
    </source>
</evidence>